<name>A0A4Y7T5F2_COPMI</name>
<organism evidence="1 2">
    <name type="scientific">Coprinellus micaceus</name>
    <name type="common">Glistening ink-cap mushroom</name>
    <name type="synonym">Coprinus micaceus</name>
    <dbReference type="NCBI Taxonomy" id="71717"/>
    <lineage>
        <taxon>Eukaryota</taxon>
        <taxon>Fungi</taxon>
        <taxon>Dikarya</taxon>
        <taxon>Basidiomycota</taxon>
        <taxon>Agaricomycotina</taxon>
        <taxon>Agaricomycetes</taxon>
        <taxon>Agaricomycetidae</taxon>
        <taxon>Agaricales</taxon>
        <taxon>Agaricineae</taxon>
        <taxon>Psathyrellaceae</taxon>
        <taxon>Coprinellus</taxon>
    </lineage>
</organism>
<gene>
    <name evidence="1" type="ORF">FA13DRAFT_1775371</name>
</gene>
<dbReference type="Proteomes" id="UP000298030">
    <property type="component" value="Unassembled WGS sequence"/>
</dbReference>
<proteinExistence type="predicted"/>
<evidence type="ECO:0000313" key="1">
    <source>
        <dbReference type="EMBL" id="TEB29393.1"/>
    </source>
</evidence>
<keyword evidence="2" id="KW-1185">Reference proteome</keyword>
<comment type="caution">
    <text evidence="1">The sequence shown here is derived from an EMBL/GenBank/DDBJ whole genome shotgun (WGS) entry which is preliminary data.</text>
</comment>
<dbReference type="AlphaFoldDB" id="A0A4Y7T5F2"/>
<evidence type="ECO:0000313" key="2">
    <source>
        <dbReference type="Proteomes" id="UP000298030"/>
    </source>
</evidence>
<reference evidence="1 2" key="1">
    <citation type="journal article" date="2019" name="Nat. Ecol. Evol.">
        <title>Megaphylogeny resolves global patterns of mushroom evolution.</title>
        <authorList>
            <person name="Varga T."/>
            <person name="Krizsan K."/>
            <person name="Foldi C."/>
            <person name="Dima B."/>
            <person name="Sanchez-Garcia M."/>
            <person name="Sanchez-Ramirez S."/>
            <person name="Szollosi G.J."/>
            <person name="Szarkandi J.G."/>
            <person name="Papp V."/>
            <person name="Albert L."/>
            <person name="Andreopoulos W."/>
            <person name="Angelini C."/>
            <person name="Antonin V."/>
            <person name="Barry K.W."/>
            <person name="Bougher N.L."/>
            <person name="Buchanan P."/>
            <person name="Buyck B."/>
            <person name="Bense V."/>
            <person name="Catcheside P."/>
            <person name="Chovatia M."/>
            <person name="Cooper J."/>
            <person name="Damon W."/>
            <person name="Desjardin D."/>
            <person name="Finy P."/>
            <person name="Geml J."/>
            <person name="Haridas S."/>
            <person name="Hughes K."/>
            <person name="Justo A."/>
            <person name="Karasinski D."/>
            <person name="Kautmanova I."/>
            <person name="Kiss B."/>
            <person name="Kocsube S."/>
            <person name="Kotiranta H."/>
            <person name="LaButti K.M."/>
            <person name="Lechner B.E."/>
            <person name="Liimatainen K."/>
            <person name="Lipzen A."/>
            <person name="Lukacs Z."/>
            <person name="Mihaltcheva S."/>
            <person name="Morgado L.N."/>
            <person name="Niskanen T."/>
            <person name="Noordeloos M.E."/>
            <person name="Ohm R.A."/>
            <person name="Ortiz-Santana B."/>
            <person name="Ovrebo C."/>
            <person name="Racz N."/>
            <person name="Riley R."/>
            <person name="Savchenko A."/>
            <person name="Shiryaev A."/>
            <person name="Soop K."/>
            <person name="Spirin V."/>
            <person name="Szebenyi C."/>
            <person name="Tomsovsky M."/>
            <person name="Tulloss R.E."/>
            <person name="Uehling J."/>
            <person name="Grigoriev I.V."/>
            <person name="Vagvolgyi C."/>
            <person name="Papp T."/>
            <person name="Martin F.M."/>
            <person name="Miettinen O."/>
            <person name="Hibbett D.S."/>
            <person name="Nagy L.G."/>
        </authorList>
    </citation>
    <scope>NUCLEOTIDE SEQUENCE [LARGE SCALE GENOMIC DNA]</scope>
    <source>
        <strain evidence="1 2">FP101781</strain>
    </source>
</reference>
<dbReference type="EMBL" id="QPFP01000027">
    <property type="protein sequence ID" value="TEB29393.1"/>
    <property type="molecule type" value="Genomic_DNA"/>
</dbReference>
<sequence length="420" mass="46278">MHKAGAGGQGMQDAIGWLGRIHDRCLDAIHAPKSVHPHALVYCQVIDSLSRPLEIQQAWACISNDGRRTRGCGSCAFLVRRLRYWAIQAHLQQGSRQGHSNPIPRLSLPPPLLPPASKIASYTPWVASGCDWIFLMQKEEVWASRTAASSLLARRHPIENENENEDVEGVDPAKEPLRGYAFSVAPPIHNPPTSKLPPTLLPPSPKIAFSQLLRPAGAMGYLRVKRGQLGQRRLSPSRGPAVSPPNANAIPISIARLSPCPRSSFPTGNSHSCPLDCQRVRWDIFGWQKKRGHLGRHLLDPLEASLCFKSSPLSRSLPSLHTNSHRLPYSLDVSLRVEYPRPRSRRAPLCLLGARPLAYSGVPSAYCKCECEDAPKRSSRVANHLLGKAADTRFLGLENVTNERAGYRESKVTLALRGTK</sequence>
<protein>
    <submittedName>
        <fullName evidence="1">Uncharacterized protein</fullName>
    </submittedName>
</protein>
<accession>A0A4Y7T5F2</accession>